<dbReference type="EMBL" id="NIQC01000003">
    <property type="protein sequence ID" value="OWZ84617.1"/>
    <property type="molecule type" value="Genomic_DNA"/>
</dbReference>
<dbReference type="Gene3D" id="1.25.60.10">
    <property type="entry name" value="MgtE N-terminal domain-like"/>
    <property type="match status" value="1"/>
</dbReference>
<keyword evidence="8" id="KW-0129">CBS domain</keyword>
<evidence type="ECO:0000256" key="5">
    <source>
        <dbReference type="ARBA" id="ARBA00022842"/>
    </source>
</evidence>
<feature type="transmembrane region" description="Helical" evidence="9">
    <location>
        <begin position="389"/>
        <end position="415"/>
    </location>
</feature>
<evidence type="ECO:0000256" key="3">
    <source>
        <dbReference type="ARBA" id="ARBA00022448"/>
    </source>
</evidence>
<dbReference type="Gene3D" id="3.10.580.10">
    <property type="entry name" value="CBS-domain"/>
    <property type="match status" value="1"/>
</dbReference>
<keyword evidence="12" id="KW-1185">Reference proteome</keyword>
<organism evidence="11 12">
    <name type="scientific">Natranaerobius trueperi</name>
    <dbReference type="NCBI Taxonomy" id="759412"/>
    <lineage>
        <taxon>Bacteria</taxon>
        <taxon>Bacillati</taxon>
        <taxon>Bacillota</taxon>
        <taxon>Clostridia</taxon>
        <taxon>Natranaerobiales</taxon>
        <taxon>Natranaerobiaceae</taxon>
        <taxon>Natranaerobius</taxon>
    </lineage>
</organism>
<feature type="transmembrane region" description="Helical" evidence="9">
    <location>
        <begin position="288"/>
        <end position="308"/>
    </location>
</feature>
<dbReference type="AlphaFoldDB" id="A0A226C2H7"/>
<dbReference type="PANTHER" id="PTHR43773">
    <property type="entry name" value="MAGNESIUM TRANSPORTER MGTE"/>
    <property type="match status" value="1"/>
</dbReference>
<comment type="caution">
    <text evidence="9">Lacks conserved residue(s) required for the propagation of feature annotation.</text>
</comment>
<dbReference type="InterPro" id="IPR006668">
    <property type="entry name" value="Mg_transptr_MgtE_intracell_dom"/>
</dbReference>
<feature type="domain" description="CBS" evidence="10">
    <location>
        <begin position="133"/>
        <end position="195"/>
    </location>
</feature>
<dbReference type="RefSeq" id="WP_089022687.1">
    <property type="nucleotide sequence ID" value="NZ_NIQC01000003.1"/>
</dbReference>
<evidence type="ECO:0000256" key="7">
    <source>
        <dbReference type="ARBA" id="ARBA00023136"/>
    </source>
</evidence>
<dbReference type="SUPFAM" id="SSF54631">
    <property type="entry name" value="CBS-domain pair"/>
    <property type="match status" value="1"/>
</dbReference>
<comment type="caution">
    <text evidence="11">The sequence shown here is derived from an EMBL/GenBank/DDBJ whole genome shotgun (WGS) entry which is preliminary data.</text>
</comment>
<evidence type="ECO:0000259" key="10">
    <source>
        <dbReference type="PROSITE" id="PS51371"/>
    </source>
</evidence>
<dbReference type="NCBIfam" id="TIGR00400">
    <property type="entry name" value="mgtE"/>
    <property type="match status" value="1"/>
</dbReference>
<accession>A0A226C2H7</accession>
<dbReference type="Proteomes" id="UP000214588">
    <property type="component" value="Unassembled WGS sequence"/>
</dbReference>
<dbReference type="GO" id="GO:0005886">
    <property type="term" value="C:plasma membrane"/>
    <property type="evidence" value="ECO:0007669"/>
    <property type="project" value="UniProtKB-SubCell"/>
</dbReference>
<feature type="transmembrane region" description="Helical" evidence="9">
    <location>
        <begin position="436"/>
        <end position="453"/>
    </location>
</feature>
<dbReference type="InterPro" id="IPR046342">
    <property type="entry name" value="CBS_dom_sf"/>
</dbReference>
<keyword evidence="9" id="KW-1003">Cell membrane</keyword>
<evidence type="ECO:0000313" key="12">
    <source>
        <dbReference type="Proteomes" id="UP000214588"/>
    </source>
</evidence>
<feature type="domain" description="CBS" evidence="10">
    <location>
        <begin position="197"/>
        <end position="253"/>
    </location>
</feature>
<evidence type="ECO:0000256" key="4">
    <source>
        <dbReference type="ARBA" id="ARBA00022692"/>
    </source>
</evidence>
<evidence type="ECO:0000256" key="8">
    <source>
        <dbReference type="PROSITE-ProRule" id="PRU00703"/>
    </source>
</evidence>
<proteinExistence type="inferred from homology"/>
<dbReference type="InterPro" id="IPR006667">
    <property type="entry name" value="SLC41_membr_dom"/>
</dbReference>
<evidence type="ECO:0000256" key="9">
    <source>
        <dbReference type="RuleBase" id="RU362011"/>
    </source>
</evidence>
<gene>
    <name evidence="11" type="primary">mgtE</name>
    <name evidence="11" type="ORF">CDO51_02325</name>
</gene>
<keyword evidence="3 9" id="KW-0813">Transport</keyword>
<dbReference type="InterPro" id="IPR038076">
    <property type="entry name" value="MgtE_N_sf"/>
</dbReference>
<evidence type="ECO:0000256" key="6">
    <source>
        <dbReference type="ARBA" id="ARBA00022989"/>
    </source>
</evidence>
<dbReference type="GO" id="GO:0015095">
    <property type="term" value="F:magnesium ion transmembrane transporter activity"/>
    <property type="evidence" value="ECO:0007669"/>
    <property type="project" value="UniProtKB-UniRule"/>
</dbReference>
<dbReference type="GO" id="GO:0046872">
    <property type="term" value="F:metal ion binding"/>
    <property type="evidence" value="ECO:0007669"/>
    <property type="project" value="UniProtKB-KW"/>
</dbReference>
<dbReference type="InterPro" id="IPR000644">
    <property type="entry name" value="CBS_dom"/>
</dbReference>
<reference evidence="11 12" key="1">
    <citation type="submission" date="2017-06" db="EMBL/GenBank/DDBJ databases">
        <title>Draft Genome Sequence of Natranaerobius trueperi halophilic, alkalithermophilic bacteria from soda lakes.</title>
        <authorList>
            <person name="Zhao B."/>
        </authorList>
    </citation>
    <scope>NUCLEOTIDE SEQUENCE [LARGE SCALE GENOMIC DNA]</scope>
    <source>
        <strain evidence="11 12">DSM 18760</strain>
    </source>
</reference>
<name>A0A226C2H7_9FIRM</name>
<dbReference type="SUPFAM" id="SSF161093">
    <property type="entry name" value="MgtE membrane domain-like"/>
    <property type="match status" value="1"/>
</dbReference>
<feature type="transmembrane region" description="Helical" evidence="9">
    <location>
        <begin position="362"/>
        <end position="383"/>
    </location>
</feature>
<evidence type="ECO:0000256" key="2">
    <source>
        <dbReference type="ARBA" id="ARBA00009749"/>
    </source>
</evidence>
<evidence type="ECO:0000256" key="1">
    <source>
        <dbReference type="ARBA" id="ARBA00004141"/>
    </source>
</evidence>
<comment type="function">
    <text evidence="9">Acts as a magnesium transporter.</text>
</comment>
<dbReference type="InterPro" id="IPR006669">
    <property type="entry name" value="MgtE_transporter"/>
</dbReference>
<dbReference type="Gene3D" id="1.10.357.20">
    <property type="entry name" value="SLC41 divalent cation transporters, integral membrane domain"/>
    <property type="match status" value="1"/>
</dbReference>
<sequence>MPILETVQNYLENKNMENLKKLLMETDMHDLVQLFKELTGEQRALIFRLLDKDRAIEVFELLDVTIQQSVIESFQEKNATEVFTELDPDDQAKLLDELPAKIANKLMSSLPKEDRAEISELLGYTKGTAGRIMTPEFVSIKKDQTIQDALEKIKSKGENKETIYTIYVTNNNRKLEGVVSLRDLVMTPSDHKVAEIVNSETTYVYTNTDQEEASRILKDRDLLSIPAVDKEERLVGIITVDDAMDILEEENTEDLFERVGLTPLAQEETGRSLRLLEGSLPQIWQVRLPFLLITLIGGLLAGVVMEAYEETLDAIAPLAFFIPVIMDMGGNVGTQSSTIFTRSLVLGHINPKCFLQHWVKEIGVGISMGALLGIAAGFIAEFWQPIEGIGLVVGLSLGLTVTIATALGFLIPFILVKLGLDQAAGSDPFLTTIKDISGLFIYFTLTNIFLGHLL</sequence>
<dbReference type="Pfam" id="PF00571">
    <property type="entry name" value="CBS"/>
    <property type="match status" value="2"/>
</dbReference>
<keyword evidence="9" id="KW-0479">Metal-binding</keyword>
<dbReference type="CDD" id="cd04606">
    <property type="entry name" value="CBS_pair_Mg_transporter"/>
    <property type="match status" value="1"/>
</dbReference>
<dbReference type="SMART" id="SM00924">
    <property type="entry name" value="MgtE_N"/>
    <property type="match status" value="1"/>
</dbReference>
<dbReference type="PROSITE" id="PS51371">
    <property type="entry name" value="CBS"/>
    <property type="match status" value="2"/>
</dbReference>
<evidence type="ECO:0000313" key="11">
    <source>
        <dbReference type="EMBL" id="OWZ84617.1"/>
    </source>
</evidence>
<keyword evidence="5 9" id="KW-0460">Magnesium</keyword>
<dbReference type="Pfam" id="PF01769">
    <property type="entry name" value="MgtE"/>
    <property type="match status" value="1"/>
</dbReference>
<dbReference type="Pfam" id="PF03448">
    <property type="entry name" value="MgtE_N"/>
    <property type="match status" value="1"/>
</dbReference>
<dbReference type="SUPFAM" id="SSF158791">
    <property type="entry name" value="MgtE N-terminal domain-like"/>
    <property type="match status" value="1"/>
</dbReference>
<keyword evidence="7 9" id="KW-0472">Membrane</keyword>
<dbReference type="InterPro" id="IPR036739">
    <property type="entry name" value="SLC41_membr_dom_sf"/>
</dbReference>
<dbReference type="SMART" id="SM00116">
    <property type="entry name" value="CBS"/>
    <property type="match status" value="2"/>
</dbReference>
<dbReference type="PANTHER" id="PTHR43773:SF1">
    <property type="entry name" value="MAGNESIUM TRANSPORTER MGTE"/>
    <property type="match status" value="1"/>
</dbReference>
<dbReference type="OrthoDB" id="9790355at2"/>
<comment type="subcellular location">
    <subcellularLocation>
        <location evidence="9">Cell membrane</location>
        <topology evidence="9">Multi-pass membrane protein</topology>
    </subcellularLocation>
    <subcellularLocation>
        <location evidence="1">Membrane</location>
        <topology evidence="1">Multi-pass membrane protein</topology>
    </subcellularLocation>
</comment>
<protein>
    <recommendedName>
        <fullName evidence="9">Magnesium transporter MgtE</fullName>
    </recommendedName>
</protein>
<keyword evidence="4 9" id="KW-0812">Transmembrane</keyword>
<comment type="similarity">
    <text evidence="2 9">Belongs to the SLC41A transporter family.</text>
</comment>
<comment type="subunit">
    <text evidence="9">Homodimer.</text>
</comment>
<keyword evidence="6 9" id="KW-1133">Transmembrane helix</keyword>